<organism evidence="1 2">
    <name type="scientific">Saccharomonospora cyanea NA-134</name>
    <dbReference type="NCBI Taxonomy" id="882082"/>
    <lineage>
        <taxon>Bacteria</taxon>
        <taxon>Bacillati</taxon>
        <taxon>Actinomycetota</taxon>
        <taxon>Actinomycetes</taxon>
        <taxon>Pseudonocardiales</taxon>
        <taxon>Pseudonocardiaceae</taxon>
        <taxon>Saccharomonospora</taxon>
    </lineage>
</organism>
<reference evidence="1 2" key="1">
    <citation type="submission" date="2011-11" db="EMBL/GenBank/DDBJ databases">
        <title>The Noncontiguous Finished sequence of Saccharomonospora cyanea NA-134.</title>
        <authorList>
            <consortium name="US DOE Joint Genome Institute"/>
            <person name="Lucas S."/>
            <person name="Han J."/>
            <person name="Lapidus A."/>
            <person name="Cheng J.-F."/>
            <person name="Goodwin L."/>
            <person name="Pitluck S."/>
            <person name="Peters L."/>
            <person name="Ovchinnikova G."/>
            <person name="Lu M."/>
            <person name="Detter J.C."/>
            <person name="Han C."/>
            <person name="Tapia R."/>
            <person name="Land M."/>
            <person name="Hauser L."/>
            <person name="Kyrpides N."/>
            <person name="Ivanova N."/>
            <person name="Pagani I."/>
            <person name="Brambilla E.-M."/>
            <person name="Klenk H.-P."/>
            <person name="Woyke T."/>
        </authorList>
    </citation>
    <scope>NUCLEOTIDE SEQUENCE [LARGE SCALE GENOMIC DNA]</scope>
    <source>
        <strain evidence="1 2">NA-134</strain>
    </source>
</reference>
<dbReference type="Gene3D" id="3.10.450.50">
    <property type="match status" value="1"/>
</dbReference>
<dbReference type="STRING" id="882082.SaccyDRAFT_3432"/>
<accession>H5XR22</accession>
<gene>
    <name evidence="1" type="ORF">SaccyDRAFT_3432</name>
</gene>
<dbReference type="RefSeq" id="WP_005457926.1">
    <property type="nucleotide sequence ID" value="NZ_CM001440.1"/>
</dbReference>
<name>H5XR22_9PSEU</name>
<evidence type="ECO:0000313" key="1">
    <source>
        <dbReference type="EMBL" id="EHR62263.1"/>
    </source>
</evidence>
<dbReference type="Proteomes" id="UP000002791">
    <property type="component" value="Chromosome"/>
</dbReference>
<proteinExistence type="predicted"/>
<evidence type="ECO:0000313" key="2">
    <source>
        <dbReference type="Proteomes" id="UP000002791"/>
    </source>
</evidence>
<dbReference type="eggNOG" id="COG4460">
    <property type="taxonomic scope" value="Bacteria"/>
</dbReference>
<keyword evidence="2" id="KW-1185">Reference proteome</keyword>
<dbReference type="InterPro" id="IPR032710">
    <property type="entry name" value="NTF2-like_dom_sf"/>
</dbReference>
<dbReference type="AlphaFoldDB" id="H5XR22"/>
<evidence type="ECO:0008006" key="3">
    <source>
        <dbReference type="Google" id="ProtNLM"/>
    </source>
</evidence>
<dbReference type="SUPFAM" id="SSF54427">
    <property type="entry name" value="NTF2-like"/>
    <property type="match status" value="1"/>
</dbReference>
<protein>
    <recommendedName>
        <fullName evidence="3">DUF4440 domain-containing protein</fullName>
    </recommendedName>
</protein>
<dbReference type="EMBL" id="CM001440">
    <property type="protein sequence ID" value="EHR62263.1"/>
    <property type="molecule type" value="Genomic_DNA"/>
</dbReference>
<dbReference type="HOGENOM" id="CLU_127523_2_1_11"/>
<sequence length="131" mass="14125">MDHIAAEVAAHHEALAEWLSGTGDGATSDVLDAFRTAHTDDFSLVTVDGEVVPGAKLFADLATARGARPGLRITVHDVVVVSASTGSMLVRFTERHHVDGGIEERVVSALLREDRTAPRGLRWQHVHETAR</sequence>